<dbReference type="Proteomes" id="UP001295684">
    <property type="component" value="Unassembled WGS sequence"/>
</dbReference>
<feature type="transmembrane region" description="Helical" evidence="8">
    <location>
        <begin position="175"/>
        <end position="195"/>
    </location>
</feature>
<dbReference type="GO" id="GO:0046872">
    <property type="term" value="F:metal ion binding"/>
    <property type="evidence" value="ECO:0007669"/>
    <property type="project" value="UniProtKB-KW"/>
</dbReference>
<feature type="transmembrane region" description="Helical" evidence="8">
    <location>
        <begin position="268"/>
        <end position="286"/>
    </location>
</feature>
<keyword evidence="6" id="KW-0862">Zinc</keyword>
<dbReference type="Pfam" id="PF03006">
    <property type="entry name" value="HlyIII"/>
    <property type="match status" value="1"/>
</dbReference>
<dbReference type="GO" id="GO:0038023">
    <property type="term" value="F:signaling receptor activity"/>
    <property type="evidence" value="ECO:0007669"/>
    <property type="project" value="TreeGrafter"/>
</dbReference>
<feature type="region of interest" description="Disordered" evidence="7">
    <location>
        <begin position="1"/>
        <end position="25"/>
    </location>
</feature>
<feature type="transmembrane region" description="Helical" evidence="8">
    <location>
        <begin position="234"/>
        <end position="256"/>
    </location>
</feature>
<evidence type="ECO:0000256" key="8">
    <source>
        <dbReference type="SAM" id="Phobius"/>
    </source>
</evidence>
<gene>
    <name evidence="9" type="ORF">ECRASSUSDP1_LOCUS15650</name>
</gene>
<comment type="caution">
    <text evidence="9">The sequence shown here is derived from an EMBL/GenBank/DDBJ whole genome shotgun (WGS) entry which is preliminary data.</text>
</comment>
<evidence type="ECO:0000256" key="3">
    <source>
        <dbReference type="ARBA" id="ARBA00022692"/>
    </source>
</evidence>
<feature type="transmembrane region" description="Helical" evidence="8">
    <location>
        <begin position="202"/>
        <end position="222"/>
    </location>
</feature>
<feature type="binding site" evidence="6">
    <location>
        <position position="308"/>
    </location>
    <ligand>
        <name>Zn(2+)</name>
        <dbReference type="ChEBI" id="CHEBI:29105"/>
    </ligand>
</feature>
<proteinExistence type="inferred from homology"/>
<feature type="binding site" evidence="6">
    <location>
        <position position="304"/>
    </location>
    <ligand>
        <name>Zn(2+)</name>
        <dbReference type="ChEBI" id="CHEBI:29105"/>
    </ligand>
</feature>
<dbReference type="EMBL" id="CAMPGE010015691">
    <property type="protein sequence ID" value="CAI2374298.1"/>
    <property type="molecule type" value="Genomic_DNA"/>
</dbReference>
<evidence type="ECO:0000256" key="5">
    <source>
        <dbReference type="ARBA" id="ARBA00023136"/>
    </source>
</evidence>
<dbReference type="GO" id="GO:0016020">
    <property type="term" value="C:membrane"/>
    <property type="evidence" value="ECO:0007669"/>
    <property type="project" value="UniProtKB-SubCell"/>
</dbReference>
<reference evidence="9" key="1">
    <citation type="submission" date="2023-07" db="EMBL/GenBank/DDBJ databases">
        <authorList>
            <consortium name="AG Swart"/>
            <person name="Singh M."/>
            <person name="Singh A."/>
            <person name="Seah K."/>
            <person name="Emmerich C."/>
        </authorList>
    </citation>
    <scope>NUCLEOTIDE SEQUENCE</scope>
    <source>
        <strain evidence="9">DP1</strain>
    </source>
</reference>
<name>A0AAD1XKB5_EUPCR</name>
<protein>
    <submittedName>
        <fullName evidence="9">Uncharacterized protein</fullName>
    </submittedName>
</protein>
<evidence type="ECO:0000313" key="9">
    <source>
        <dbReference type="EMBL" id="CAI2374298.1"/>
    </source>
</evidence>
<dbReference type="AlphaFoldDB" id="A0AAD1XKB5"/>
<keyword evidence="4 8" id="KW-1133">Transmembrane helix</keyword>
<feature type="binding site" evidence="6">
    <location>
        <position position="157"/>
    </location>
    <ligand>
        <name>Zn(2+)</name>
        <dbReference type="ChEBI" id="CHEBI:29105"/>
    </ligand>
</feature>
<evidence type="ECO:0000256" key="4">
    <source>
        <dbReference type="ARBA" id="ARBA00022989"/>
    </source>
</evidence>
<evidence type="ECO:0000256" key="2">
    <source>
        <dbReference type="ARBA" id="ARBA00007018"/>
    </source>
</evidence>
<comment type="similarity">
    <text evidence="2">Belongs to the ADIPOR family.</text>
</comment>
<keyword evidence="6" id="KW-0479">Metal-binding</keyword>
<accession>A0AAD1XKB5</accession>
<sequence length="336" mass="39320">MQMSHFKEGVTKRSKSDSSPKVDGYNKKNAQRVKQYIGEYSEAPEQYKFMIYIKTGYRIGFTDSFSILKSLFMWHNETINIWSHLIGFIWYICLLVFFELYITPEGINCSRESLASSLLQSITISDYSIQNLDTSRIPIYIHFFGGMVCMFSSSTYHLFACKCVKTYNTLAKCDIGSIIFFCGCLFYPICYYIFYCDATTHFMYVYIIIGNLSCFLLIFYLFQPVFITPQFRVYRTLLLMGISLIGFLPIIQYYLFNDHKNFPVVNMNLILGGDILYVFGAVIYMIKIPEKYFPIRFDYCGWSHNIWHLCVLVAGMMHSLASIALYYERIMKKCDC</sequence>
<keyword evidence="3 8" id="KW-0812">Transmembrane</keyword>
<dbReference type="PANTHER" id="PTHR20855">
    <property type="entry name" value="ADIPOR/PROGESTIN RECEPTOR-RELATED"/>
    <property type="match status" value="1"/>
</dbReference>
<evidence type="ECO:0000256" key="7">
    <source>
        <dbReference type="SAM" id="MobiDB-lite"/>
    </source>
</evidence>
<keyword evidence="10" id="KW-1185">Reference proteome</keyword>
<comment type="subcellular location">
    <subcellularLocation>
        <location evidence="1">Membrane</location>
        <topology evidence="1">Multi-pass membrane protein</topology>
    </subcellularLocation>
</comment>
<evidence type="ECO:0000256" key="1">
    <source>
        <dbReference type="ARBA" id="ARBA00004141"/>
    </source>
</evidence>
<dbReference type="InterPro" id="IPR004254">
    <property type="entry name" value="AdipoR/HlyIII-related"/>
</dbReference>
<keyword evidence="5 8" id="KW-0472">Membrane</keyword>
<organism evidence="9 10">
    <name type="scientific">Euplotes crassus</name>
    <dbReference type="NCBI Taxonomy" id="5936"/>
    <lineage>
        <taxon>Eukaryota</taxon>
        <taxon>Sar</taxon>
        <taxon>Alveolata</taxon>
        <taxon>Ciliophora</taxon>
        <taxon>Intramacronucleata</taxon>
        <taxon>Spirotrichea</taxon>
        <taxon>Hypotrichia</taxon>
        <taxon>Euplotida</taxon>
        <taxon>Euplotidae</taxon>
        <taxon>Moneuplotes</taxon>
    </lineage>
</organism>
<evidence type="ECO:0000256" key="6">
    <source>
        <dbReference type="PIRSR" id="PIRSR604254-1"/>
    </source>
</evidence>
<feature type="transmembrane region" description="Helical" evidence="8">
    <location>
        <begin position="139"/>
        <end position="159"/>
    </location>
</feature>
<feature type="transmembrane region" description="Helical" evidence="8">
    <location>
        <begin position="81"/>
        <end position="102"/>
    </location>
</feature>
<dbReference type="PANTHER" id="PTHR20855:SF52">
    <property type="entry name" value="ADIPONECTIN RECEPTOR PROTEIN"/>
    <property type="match status" value="1"/>
</dbReference>
<feature type="transmembrane region" description="Helical" evidence="8">
    <location>
        <begin position="306"/>
        <end position="327"/>
    </location>
</feature>
<evidence type="ECO:0000313" key="10">
    <source>
        <dbReference type="Proteomes" id="UP001295684"/>
    </source>
</evidence>